<feature type="region of interest" description="Disordered" evidence="1">
    <location>
        <begin position="66"/>
        <end position="91"/>
    </location>
</feature>
<gene>
    <name evidence="3" type="ORF">CYME_CMR059C</name>
</gene>
<sequence length="394" mass="44421">MLLNDGYSLNSKVSLENARKMPRQLASGRVSTLRLRTLAALLCLWLSLWTVSMWFSSVRADAPSNDAGLQQAPAVNEQRAEPETQPAPSRVPVGGSAYFFGHIFVKPDPQDIGEALSGVWTVDIGVLSRQSGRKLPPSRRWPARRARLSVREVASYKPPPPRGALEKWLIPDGIESGSMEFKDERGKRVPSAPFRLIRLETDAPWRGRFTFYDLKDTDEADGGAMPTRESDFVEWFRFDLERLPQSGIWGPKYASVGNETLSRSAETAQDTRGSQPASSGLIYILDRNHFLLIYTDELHDELVYLSGLRGDTILPNSRMSKLGPALLIGLISIGAHLAFHYLNRYAPHRRLATHAAIARAVHARDRDRMWRQQYEYARLDTPRGRAQTEEDKRD</sequence>
<keyword evidence="4" id="KW-1185">Reference proteome</keyword>
<keyword evidence="2" id="KW-0812">Transmembrane</keyword>
<dbReference type="GeneID" id="16996943"/>
<dbReference type="RefSeq" id="XP_005538371.1">
    <property type="nucleotide sequence ID" value="XM_005538314.1"/>
</dbReference>
<evidence type="ECO:0000256" key="2">
    <source>
        <dbReference type="SAM" id="Phobius"/>
    </source>
</evidence>
<keyword evidence="2" id="KW-0472">Membrane</keyword>
<proteinExistence type="predicted"/>
<organism evidence="3 4">
    <name type="scientific">Cyanidioschyzon merolae (strain NIES-3377 / 10D)</name>
    <name type="common">Unicellular red alga</name>
    <dbReference type="NCBI Taxonomy" id="280699"/>
    <lineage>
        <taxon>Eukaryota</taxon>
        <taxon>Rhodophyta</taxon>
        <taxon>Bangiophyceae</taxon>
        <taxon>Cyanidiales</taxon>
        <taxon>Cyanidiaceae</taxon>
        <taxon>Cyanidioschyzon</taxon>
    </lineage>
</organism>
<evidence type="ECO:0000313" key="3">
    <source>
        <dbReference type="EMBL" id="BAM82335.1"/>
    </source>
</evidence>
<dbReference type="KEGG" id="cme:CYME_CMR059C"/>
<feature type="transmembrane region" description="Helical" evidence="2">
    <location>
        <begin position="322"/>
        <end position="342"/>
    </location>
</feature>
<protein>
    <submittedName>
        <fullName evidence="3">Uncharacterized protein</fullName>
    </submittedName>
</protein>
<dbReference type="EMBL" id="AP006500">
    <property type="protein sequence ID" value="BAM82335.1"/>
    <property type="molecule type" value="Genomic_DNA"/>
</dbReference>
<dbReference type="OrthoDB" id="10415540at2759"/>
<dbReference type="AlphaFoldDB" id="M1V6N9"/>
<dbReference type="Proteomes" id="UP000007014">
    <property type="component" value="Chromosome 18"/>
</dbReference>
<evidence type="ECO:0000256" key="1">
    <source>
        <dbReference type="SAM" id="MobiDB-lite"/>
    </source>
</evidence>
<accession>M1V6N9</accession>
<dbReference type="Gramene" id="CMR059CT">
    <property type="protein sequence ID" value="CMR059CT"/>
    <property type="gene ID" value="CMR059C"/>
</dbReference>
<keyword evidence="2" id="KW-1133">Transmembrane helix</keyword>
<name>M1V6N9_CYAM1</name>
<dbReference type="HOGENOM" id="CLU_700880_0_0_1"/>
<reference evidence="3 4" key="1">
    <citation type="journal article" date="2004" name="Nature">
        <title>Genome sequence of the ultrasmall unicellular red alga Cyanidioschyzon merolae 10D.</title>
        <authorList>
            <person name="Matsuzaki M."/>
            <person name="Misumi O."/>
            <person name="Shin-i T."/>
            <person name="Maruyama S."/>
            <person name="Takahara M."/>
            <person name="Miyagishima S."/>
            <person name="Mori T."/>
            <person name="Nishida K."/>
            <person name="Yagisawa F."/>
            <person name="Nishida K."/>
            <person name="Yoshida Y."/>
            <person name="Nishimura Y."/>
            <person name="Nakao S."/>
            <person name="Kobayashi T."/>
            <person name="Momoyama Y."/>
            <person name="Higashiyama T."/>
            <person name="Minoda A."/>
            <person name="Sano M."/>
            <person name="Nomoto H."/>
            <person name="Oishi K."/>
            <person name="Hayashi H."/>
            <person name="Ohta F."/>
            <person name="Nishizaka S."/>
            <person name="Haga S."/>
            <person name="Miura S."/>
            <person name="Morishita T."/>
            <person name="Kabeya Y."/>
            <person name="Terasawa K."/>
            <person name="Suzuki Y."/>
            <person name="Ishii Y."/>
            <person name="Asakawa S."/>
            <person name="Takano H."/>
            <person name="Ohta N."/>
            <person name="Kuroiwa H."/>
            <person name="Tanaka K."/>
            <person name="Shimizu N."/>
            <person name="Sugano S."/>
            <person name="Sato N."/>
            <person name="Nozaki H."/>
            <person name="Ogasawara N."/>
            <person name="Kohara Y."/>
            <person name="Kuroiwa T."/>
        </authorList>
    </citation>
    <scope>NUCLEOTIDE SEQUENCE [LARGE SCALE GENOMIC DNA]</scope>
    <source>
        <strain evidence="3 4">10D</strain>
    </source>
</reference>
<reference evidence="3 4" key="2">
    <citation type="journal article" date="2007" name="BMC Biol.">
        <title>A 100%-complete sequence reveals unusually simple genomic features in the hot-spring red alga Cyanidioschyzon merolae.</title>
        <authorList>
            <person name="Nozaki H."/>
            <person name="Takano H."/>
            <person name="Misumi O."/>
            <person name="Terasawa K."/>
            <person name="Matsuzaki M."/>
            <person name="Maruyama S."/>
            <person name="Nishida K."/>
            <person name="Yagisawa F."/>
            <person name="Yoshida Y."/>
            <person name="Fujiwara T."/>
            <person name="Takio S."/>
            <person name="Tamura K."/>
            <person name="Chung S.J."/>
            <person name="Nakamura S."/>
            <person name="Kuroiwa H."/>
            <person name="Tanaka K."/>
            <person name="Sato N."/>
            <person name="Kuroiwa T."/>
        </authorList>
    </citation>
    <scope>NUCLEOTIDE SEQUENCE [LARGE SCALE GENOMIC DNA]</scope>
    <source>
        <strain evidence="3 4">10D</strain>
    </source>
</reference>
<evidence type="ECO:0000313" key="4">
    <source>
        <dbReference type="Proteomes" id="UP000007014"/>
    </source>
</evidence>